<dbReference type="Proteomes" id="UP000612585">
    <property type="component" value="Unassembled WGS sequence"/>
</dbReference>
<dbReference type="SMART" id="SM00530">
    <property type="entry name" value="HTH_XRE"/>
    <property type="match status" value="1"/>
</dbReference>
<reference evidence="3" key="1">
    <citation type="submission" date="2021-01" db="EMBL/GenBank/DDBJ databases">
        <title>Whole genome shotgun sequence of Virgisporangium aurantiacum NBRC 16421.</title>
        <authorList>
            <person name="Komaki H."/>
            <person name="Tamura T."/>
        </authorList>
    </citation>
    <scope>NUCLEOTIDE SEQUENCE</scope>
    <source>
        <strain evidence="3">NBRC 16421</strain>
    </source>
</reference>
<dbReference type="Gene3D" id="1.25.40.10">
    <property type="entry name" value="Tetratricopeptide repeat domain"/>
    <property type="match status" value="1"/>
</dbReference>
<dbReference type="PANTHER" id="PTHR47691">
    <property type="entry name" value="REGULATOR-RELATED"/>
    <property type="match status" value="1"/>
</dbReference>
<dbReference type="PRINTS" id="PR00364">
    <property type="entry name" value="DISEASERSIST"/>
</dbReference>
<dbReference type="InterPro" id="IPR002182">
    <property type="entry name" value="NB-ARC"/>
</dbReference>
<name>A0A8J3Z2W1_9ACTN</name>
<dbReference type="Pfam" id="PF13560">
    <property type="entry name" value="HTH_31"/>
    <property type="match status" value="1"/>
</dbReference>
<sequence>MFGQLVRTHRQRLGLTQQELADKSGLGSRSIRNLEAGRIASPRPTTIRLLADAFGLTGPARDRFCEVAAGASTGQPVNVVTPAQLPPDVFGFTGRQAELAELDALLAELDRRAQTAVVISALSGTAGVGKTALAVHWAHRVRDRFPDGQLYINLRGFDSVGTAMSPAKATRRLLDALHVPSHHIPTDPDAQVGLYRSMIADRRVLVVLDNARDSQQVRPLLPGSPNCLALITSRNRLTGLVAGDGAHPVSLDVLSPAEARDLLAHRLGAARLEAEADSVEKIISACARLPLALAIVAARAATHPRLPLAALVDDLDDRRTRLEALATTDPATDVRAVFSWSYDTLTSAAARLFRLLGLPPGADITLAAAASLAALPTNQVRPLLIELVDANLLGEHAPGRYTFHELLRGYAHQLTYVHDPEDQRHAATRRILDHHLHTAYGAARLLYPHRDPITLSPPQPGVTPQRLLDHRRALAWFATDYQTLLASVDYAADNRLDPYPWQLAWTLADFLDRQGHWHDRIAVQRHALAATQRLGDPAAQALAHRYLARAYRQVGRTNEARGEFDLALDLYRRCGDRVGEADTHQNLAAMYERQTNYRDALHHALQAVGLYQACDHRPGHANALNAAGWCHAHLGEPHQGVTLCQQALAIQQVLRDRPGEAATHDSLGYIYRHLGECEHAIDHYRYAITLYRDLGDRYHEAESLANLGHTDHTAGHHDDAQQAWQQALTILDELSHPDADLVRNTLRNCR</sequence>
<dbReference type="SUPFAM" id="SSF52540">
    <property type="entry name" value="P-loop containing nucleoside triphosphate hydrolases"/>
    <property type="match status" value="1"/>
</dbReference>
<dbReference type="Pfam" id="PF00931">
    <property type="entry name" value="NB-ARC"/>
    <property type="match status" value="1"/>
</dbReference>
<comment type="caution">
    <text evidence="3">The sequence shown here is derived from an EMBL/GenBank/DDBJ whole genome shotgun (WGS) entry which is preliminary data.</text>
</comment>
<evidence type="ECO:0000313" key="3">
    <source>
        <dbReference type="EMBL" id="GIJ54068.1"/>
    </source>
</evidence>
<dbReference type="SUPFAM" id="SSF47413">
    <property type="entry name" value="lambda repressor-like DNA-binding domains"/>
    <property type="match status" value="1"/>
</dbReference>
<feature type="repeat" description="TPR" evidence="1">
    <location>
        <begin position="661"/>
        <end position="694"/>
    </location>
</feature>
<dbReference type="SMART" id="SM00028">
    <property type="entry name" value="TPR"/>
    <property type="match status" value="5"/>
</dbReference>
<dbReference type="GO" id="GO:0003677">
    <property type="term" value="F:DNA binding"/>
    <property type="evidence" value="ECO:0007669"/>
    <property type="project" value="InterPro"/>
</dbReference>
<dbReference type="SUPFAM" id="SSF48452">
    <property type="entry name" value="TPR-like"/>
    <property type="match status" value="2"/>
</dbReference>
<keyword evidence="4" id="KW-1185">Reference proteome</keyword>
<dbReference type="PROSITE" id="PS50943">
    <property type="entry name" value="HTH_CROC1"/>
    <property type="match status" value="1"/>
</dbReference>
<dbReference type="InterPro" id="IPR027417">
    <property type="entry name" value="P-loop_NTPase"/>
</dbReference>
<gene>
    <name evidence="3" type="ORF">Vau01_015840</name>
</gene>
<accession>A0A8J3Z2W1</accession>
<dbReference type="InterPro" id="IPR010982">
    <property type="entry name" value="Lambda_DNA-bd_dom_sf"/>
</dbReference>
<dbReference type="PANTHER" id="PTHR47691:SF3">
    <property type="entry name" value="HTH-TYPE TRANSCRIPTIONAL REGULATOR RV0890C-RELATED"/>
    <property type="match status" value="1"/>
</dbReference>
<dbReference type="InterPro" id="IPR001387">
    <property type="entry name" value="Cro/C1-type_HTH"/>
</dbReference>
<dbReference type="Pfam" id="PF13424">
    <property type="entry name" value="TPR_12"/>
    <property type="match status" value="2"/>
</dbReference>
<evidence type="ECO:0000256" key="1">
    <source>
        <dbReference type="PROSITE-ProRule" id="PRU00339"/>
    </source>
</evidence>
<protein>
    <recommendedName>
        <fullName evidence="2">HTH cro/C1-type domain-containing protein</fullName>
    </recommendedName>
</protein>
<keyword evidence="1" id="KW-0802">TPR repeat</keyword>
<dbReference type="AlphaFoldDB" id="A0A8J3Z2W1"/>
<dbReference type="GO" id="GO:0043531">
    <property type="term" value="F:ADP binding"/>
    <property type="evidence" value="ECO:0007669"/>
    <property type="project" value="InterPro"/>
</dbReference>
<organism evidence="3 4">
    <name type="scientific">Virgisporangium aurantiacum</name>
    <dbReference type="NCBI Taxonomy" id="175570"/>
    <lineage>
        <taxon>Bacteria</taxon>
        <taxon>Bacillati</taxon>
        <taxon>Actinomycetota</taxon>
        <taxon>Actinomycetes</taxon>
        <taxon>Micromonosporales</taxon>
        <taxon>Micromonosporaceae</taxon>
        <taxon>Virgisporangium</taxon>
    </lineage>
</organism>
<proteinExistence type="predicted"/>
<dbReference type="CDD" id="cd00093">
    <property type="entry name" value="HTH_XRE"/>
    <property type="match status" value="1"/>
</dbReference>
<evidence type="ECO:0000259" key="2">
    <source>
        <dbReference type="PROSITE" id="PS50943"/>
    </source>
</evidence>
<dbReference type="Gene3D" id="1.10.260.40">
    <property type="entry name" value="lambda repressor-like DNA-binding domains"/>
    <property type="match status" value="1"/>
</dbReference>
<dbReference type="InterPro" id="IPR019734">
    <property type="entry name" value="TPR_rpt"/>
</dbReference>
<evidence type="ECO:0000313" key="4">
    <source>
        <dbReference type="Proteomes" id="UP000612585"/>
    </source>
</evidence>
<dbReference type="Gene3D" id="3.40.50.300">
    <property type="entry name" value="P-loop containing nucleotide triphosphate hydrolases"/>
    <property type="match status" value="1"/>
</dbReference>
<feature type="domain" description="HTH cro/C1-type" evidence="2">
    <location>
        <begin position="6"/>
        <end position="61"/>
    </location>
</feature>
<dbReference type="InterPro" id="IPR011990">
    <property type="entry name" value="TPR-like_helical_dom_sf"/>
</dbReference>
<dbReference type="RefSeq" id="WP_203988726.1">
    <property type="nucleotide sequence ID" value="NZ_BOPG01000010.1"/>
</dbReference>
<dbReference type="PROSITE" id="PS50005">
    <property type="entry name" value="TPR"/>
    <property type="match status" value="1"/>
</dbReference>
<dbReference type="EMBL" id="BOPG01000010">
    <property type="protein sequence ID" value="GIJ54068.1"/>
    <property type="molecule type" value="Genomic_DNA"/>
</dbReference>